<evidence type="ECO:0000256" key="10">
    <source>
        <dbReference type="ARBA" id="ARBA00047630"/>
    </source>
</evidence>
<feature type="binding site" evidence="12">
    <location>
        <position position="172"/>
    </location>
    <ligand>
        <name>pyridoxal 5'-phosphate</name>
        <dbReference type="ChEBI" id="CHEBI:597326"/>
    </ligand>
</feature>
<evidence type="ECO:0000313" key="15">
    <source>
        <dbReference type="EMBL" id="APZ42806.1"/>
    </source>
</evidence>
<dbReference type="Proteomes" id="UP000243807">
    <property type="component" value="Chromosome"/>
</dbReference>
<dbReference type="HAMAP" id="MF_00160">
    <property type="entry name" value="SerC_aminotrans_5"/>
    <property type="match status" value="1"/>
</dbReference>
<evidence type="ECO:0000256" key="3">
    <source>
        <dbReference type="ARBA" id="ARBA00006904"/>
    </source>
</evidence>
<organism evidence="15 16">
    <name type="scientific">Acidihalobacter ferrooxydans</name>
    <dbReference type="NCBI Taxonomy" id="1765967"/>
    <lineage>
        <taxon>Bacteria</taxon>
        <taxon>Pseudomonadati</taxon>
        <taxon>Pseudomonadota</taxon>
        <taxon>Gammaproteobacteria</taxon>
        <taxon>Chromatiales</taxon>
        <taxon>Ectothiorhodospiraceae</taxon>
        <taxon>Acidihalobacter</taxon>
    </lineage>
</organism>
<dbReference type="PROSITE" id="PS00595">
    <property type="entry name" value="AA_TRANSFER_CLASS_5"/>
    <property type="match status" value="1"/>
</dbReference>
<keyword evidence="4 12" id="KW-0032">Aminotransferase</keyword>
<keyword evidence="12" id="KW-0963">Cytoplasm</keyword>
<dbReference type="GO" id="GO:0006564">
    <property type="term" value="P:L-serine biosynthetic process"/>
    <property type="evidence" value="ECO:0007669"/>
    <property type="project" value="UniProtKB-UniRule"/>
</dbReference>
<reference evidence="15 16" key="1">
    <citation type="submission" date="2017-01" db="EMBL/GenBank/DDBJ databases">
        <title>Draft sequence of Acidihalobacter ferrooxidans strain DSM 14175 (strain V8).</title>
        <authorList>
            <person name="Khaleque H.N."/>
            <person name="Ramsay J.P."/>
            <person name="Murphy R.J.T."/>
            <person name="Kaksonen A.H."/>
            <person name="Boxall N.J."/>
            <person name="Watkin E.L.J."/>
        </authorList>
    </citation>
    <scope>NUCLEOTIDE SEQUENCE [LARGE SCALE GENOMIC DNA]</scope>
    <source>
        <strain evidence="15 16">V8</strain>
    </source>
</reference>
<dbReference type="CDD" id="cd00611">
    <property type="entry name" value="PSAT_like"/>
    <property type="match status" value="1"/>
</dbReference>
<comment type="caution">
    <text evidence="12">Lacks conserved residue(s) required for the propagation of feature annotation.</text>
</comment>
<keyword evidence="8 12" id="KW-0664">Pyridoxine biosynthesis</keyword>
<evidence type="ECO:0000256" key="2">
    <source>
        <dbReference type="ARBA" id="ARBA00005099"/>
    </source>
</evidence>
<feature type="binding site" evidence="12">
    <location>
        <position position="102"/>
    </location>
    <ligand>
        <name>pyridoxal 5'-phosphate</name>
        <dbReference type="ChEBI" id="CHEBI:597326"/>
    </ligand>
</feature>
<dbReference type="RefSeq" id="WP_076836455.1">
    <property type="nucleotide sequence ID" value="NZ_CP019434.1"/>
</dbReference>
<dbReference type="GO" id="GO:0004648">
    <property type="term" value="F:O-phospho-L-serine:2-oxoglutarate aminotransferase activity"/>
    <property type="evidence" value="ECO:0007669"/>
    <property type="project" value="UniProtKB-UniRule"/>
</dbReference>
<evidence type="ECO:0000256" key="13">
    <source>
        <dbReference type="RuleBase" id="RU004505"/>
    </source>
</evidence>
<dbReference type="SUPFAM" id="SSF53383">
    <property type="entry name" value="PLP-dependent transferases"/>
    <property type="match status" value="1"/>
</dbReference>
<dbReference type="AlphaFoldDB" id="A0A1P8UG44"/>
<dbReference type="GO" id="GO:0008615">
    <property type="term" value="P:pyridoxine biosynthetic process"/>
    <property type="evidence" value="ECO:0007669"/>
    <property type="project" value="UniProtKB-UniRule"/>
</dbReference>
<evidence type="ECO:0000256" key="8">
    <source>
        <dbReference type="ARBA" id="ARBA00023096"/>
    </source>
</evidence>
<dbReference type="InterPro" id="IPR022278">
    <property type="entry name" value="Pser_aminoTfrase"/>
</dbReference>
<dbReference type="EC" id="2.6.1.52" evidence="12"/>
<dbReference type="UniPathway" id="UPA00135">
    <property type="reaction ID" value="UER00197"/>
</dbReference>
<evidence type="ECO:0000259" key="14">
    <source>
        <dbReference type="Pfam" id="PF00266"/>
    </source>
</evidence>
<comment type="pathway">
    <text evidence="1 12">Cofactor biosynthesis; pyridoxine 5'-phosphate biosynthesis; pyridoxine 5'-phosphate from D-erythrose 4-phosphate: step 3/5.</text>
</comment>
<feature type="binding site" evidence="12">
    <location>
        <position position="195"/>
    </location>
    <ligand>
        <name>pyridoxal 5'-phosphate</name>
        <dbReference type="ChEBI" id="CHEBI:597326"/>
    </ligand>
</feature>
<comment type="subcellular location">
    <subcellularLocation>
        <location evidence="12">Cytoplasm</location>
    </subcellularLocation>
</comment>
<dbReference type="NCBIfam" id="TIGR01364">
    <property type="entry name" value="serC_1"/>
    <property type="match status" value="1"/>
</dbReference>
<keyword evidence="9 12" id="KW-0718">Serine biosynthesis</keyword>
<comment type="cofactor">
    <cofactor evidence="12">
        <name>pyridoxal 5'-phosphate</name>
        <dbReference type="ChEBI" id="CHEBI:597326"/>
    </cofactor>
    <text evidence="12">Binds 1 pyridoxal phosphate per subunit.</text>
</comment>
<dbReference type="FunFam" id="3.90.1150.10:FF:000006">
    <property type="entry name" value="Phosphoserine aminotransferase"/>
    <property type="match status" value="1"/>
</dbReference>
<sequence>MSRIYNFSAGPAVMPEPVLERAQAELLDWHGSGMSVMEMSHRGKEFMSIAAQAEADLRELLTVPDNYKVLFMQGGAHAQFSMIPMNLLRGNKRADYVNTGSWSKKAVAEAKRYCDAQVVASSQDSGFTRIPAFAGWTRHDDAAYLHYTPNETIGGVEFHWIPDTGDVPLVADMSSTILSRPIDVSRFGLIYAGAQKNVGPAGLTLVIVREDLIGETLPGTPTVFDYKVHADNGSMYNTPPTYAWYLAGLVFQWLQTQGGLAAMAQVNKRKADKLYAAIDASGFYRNPVEPASRSWMNVPFVLPDAELDDAFLTQAREAGLVGLKGHRSVGGMRASIYNAMPESGVDALVGFMAEFERRFG</sequence>
<dbReference type="InterPro" id="IPR000192">
    <property type="entry name" value="Aminotrans_V_dom"/>
</dbReference>
<evidence type="ECO:0000256" key="12">
    <source>
        <dbReference type="HAMAP-Rule" id="MF_00160"/>
    </source>
</evidence>
<dbReference type="PIRSF" id="PIRSF000525">
    <property type="entry name" value="SerC"/>
    <property type="match status" value="1"/>
</dbReference>
<comment type="catalytic activity">
    <reaction evidence="11 12 13">
        <text>O-phospho-L-serine + 2-oxoglutarate = 3-phosphooxypyruvate + L-glutamate</text>
        <dbReference type="Rhea" id="RHEA:14329"/>
        <dbReference type="ChEBI" id="CHEBI:16810"/>
        <dbReference type="ChEBI" id="CHEBI:18110"/>
        <dbReference type="ChEBI" id="CHEBI:29985"/>
        <dbReference type="ChEBI" id="CHEBI:57524"/>
        <dbReference type="EC" id="2.6.1.52"/>
    </reaction>
</comment>
<dbReference type="GO" id="GO:0030170">
    <property type="term" value="F:pyridoxal phosphate binding"/>
    <property type="evidence" value="ECO:0007669"/>
    <property type="project" value="UniProtKB-UniRule"/>
</dbReference>
<dbReference type="InterPro" id="IPR015424">
    <property type="entry name" value="PyrdxlP-dep_Trfase"/>
</dbReference>
<dbReference type="OrthoDB" id="9809412at2"/>
<feature type="binding site" evidence="12">
    <location>
        <position position="42"/>
    </location>
    <ligand>
        <name>L-glutamate</name>
        <dbReference type="ChEBI" id="CHEBI:29985"/>
    </ligand>
</feature>
<evidence type="ECO:0000256" key="5">
    <source>
        <dbReference type="ARBA" id="ARBA00022605"/>
    </source>
</evidence>
<evidence type="ECO:0000256" key="4">
    <source>
        <dbReference type="ARBA" id="ARBA00022576"/>
    </source>
</evidence>
<evidence type="ECO:0000256" key="11">
    <source>
        <dbReference type="ARBA" id="ARBA00049007"/>
    </source>
</evidence>
<proteinExistence type="inferred from homology"/>
<keyword evidence="6 12" id="KW-0808">Transferase</keyword>
<evidence type="ECO:0000256" key="9">
    <source>
        <dbReference type="ARBA" id="ARBA00023299"/>
    </source>
</evidence>
<keyword evidence="7 12" id="KW-0663">Pyridoxal phosphate</keyword>
<evidence type="ECO:0000256" key="7">
    <source>
        <dbReference type="ARBA" id="ARBA00022898"/>
    </source>
</evidence>
<dbReference type="PANTHER" id="PTHR43247:SF1">
    <property type="entry name" value="PHOSPHOSERINE AMINOTRANSFERASE"/>
    <property type="match status" value="1"/>
</dbReference>
<dbReference type="InterPro" id="IPR015422">
    <property type="entry name" value="PyrdxlP-dep_Trfase_small"/>
</dbReference>
<evidence type="ECO:0000313" key="16">
    <source>
        <dbReference type="Proteomes" id="UP000243807"/>
    </source>
</evidence>
<comment type="function">
    <text evidence="12">Catalyzes the reversible conversion of 3-phosphohydroxypyruvate to phosphoserine and of 3-hydroxy-2-oxo-4-phosphonooxybutanoate to phosphohydroxythreonine.</text>
</comment>
<dbReference type="STRING" id="1765967.BW247_06625"/>
<keyword evidence="16" id="KW-1185">Reference proteome</keyword>
<dbReference type="Gene3D" id="3.90.1150.10">
    <property type="entry name" value="Aspartate Aminotransferase, domain 1"/>
    <property type="match status" value="1"/>
</dbReference>
<gene>
    <name evidence="12" type="primary">serC</name>
    <name evidence="15" type="ORF">BW247_06625</name>
</gene>
<name>A0A1P8UG44_9GAMM</name>
<feature type="binding site" evidence="12">
    <location>
        <position position="152"/>
    </location>
    <ligand>
        <name>pyridoxal 5'-phosphate</name>
        <dbReference type="ChEBI" id="CHEBI:597326"/>
    </ligand>
</feature>
<protein>
    <recommendedName>
        <fullName evidence="12">Phosphoserine aminotransferase</fullName>
        <ecNumber evidence="12">2.6.1.52</ecNumber>
    </recommendedName>
    <alternativeName>
        <fullName evidence="12">Phosphohydroxythreonine aminotransferase</fullName>
        <shortName evidence="12">PSAT</shortName>
    </alternativeName>
</protein>
<dbReference type="FunFam" id="3.40.640.10:FF:000010">
    <property type="entry name" value="Phosphoserine aminotransferase"/>
    <property type="match status" value="1"/>
</dbReference>
<feature type="binding site" evidence="12">
    <location>
        <begin position="237"/>
        <end position="238"/>
    </location>
    <ligand>
        <name>pyridoxal 5'-phosphate</name>
        <dbReference type="ChEBI" id="CHEBI:597326"/>
    </ligand>
</feature>
<evidence type="ECO:0000256" key="1">
    <source>
        <dbReference type="ARBA" id="ARBA00004915"/>
    </source>
</evidence>
<feature type="modified residue" description="N6-(pyridoxal phosphate)lysine" evidence="12">
    <location>
        <position position="196"/>
    </location>
</feature>
<comment type="subunit">
    <text evidence="12">Homodimer.</text>
</comment>
<dbReference type="NCBIfam" id="NF003764">
    <property type="entry name" value="PRK05355.1"/>
    <property type="match status" value="1"/>
</dbReference>
<dbReference type="InterPro" id="IPR015421">
    <property type="entry name" value="PyrdxlP-dep_Trfase_major"/>
</dbReference>
<evidence type="ECO:0000256" key="6">
    <source>
        <dbReference type="ARBA" id="ARBA00022679"/>
    </source>
</evidence>
<dbReference type="EMBL" id="CP019434">
    <property type="protein sequence ID" value="APZ42806.1"/>
    <property type="molecule type" value="Genomic_DNA"/>
</dbReference>
<accession>A0A1P8UG44</accession>
<dbReference type="Gene3D" id="3.40.640.10">
    <property type="entry name" value="Type I PLP-dependent aspartate aminotransferase-like (Major domain)"/>
    <property type="match status" value="1"/>
</dbReference>
<dbReference type="PANTHER" id="PTHR43247">
    <property type="entry name" value="PHOSPHOSERINE AMINOTRANSFERASE"/>
    <property type="match status" value="1"/>
</dbReference>
<dbReference type="InterPro" id="IPR020578">
    <property type="entry name" value="Aminotrans_V_PyrdxlP_BS"/>
</dbReference>
<comment type="catalytic activity">
    <reaction evidence="10 12">
        <text>4-(phosphooxy)-L-threonine + 2-oxoglutarate = (R)-3-hydroxy-2-oxo-4-phosphooxybutanoate + L-glutamate</text>
        <dbReference type="Rhea" id="RHEA:16573"/>
        <dbReference type="ChEBI" id="CHEBI:16810"/>
        <dbReference type="ChEBI" id="CHEBI:29985"/>
        <dbReference type="ChEBI" id="CHEBI:58452"/>
        <dbReference type="ChEBI" id="CHEBI:58538"/>
        <dbReference type="EC" id="2.6.1.52"/>
    </reaction>
</comment>
<dbReference type="KEGG" id="afy:BW247_06625"/>
<keyword evidence="5 12" id="KW-0028">Amino-acid biosynthesis</keyword>
<dbReference type="UniPathway" id="UPA00244">
    <property type="reaction ID" value="UER00311"/>
</dbReference>
<feature type="domain" description="Aminotransferase class V" evidence="14">
    <location>
        <begin position="4"/>
        <end position="348"/>
    </location>
</feature>
<dbReference type="Pfam" id="PF00266">
    <property type="entry name" value="Aminotran_5"/>
    <property type="match status" value="1"/>
</dbReference>
<dbReference type="GO" id="GO:0005737">
    <property type="term" value="C:cytoplasm"/>
    <property type="evidence" value="ECO:0007669"/>
    <property type="project" value="UniProtKB-SubCell"/>
</dbReference>
<comment type="similarity">
    <text evidence="3 12">Belongs to the class-V pyridoxal-phosphate-dependent aminotransferase family. SerC subfamily.</text>
</comment>
<comment type="pathway">
    <text evidence="2 12 13">Amino-acid biosynthesis; L-serine biosynthesis; L-serine from 3-phospho-D-glycerate: step 2/3.</text>
</comment>